<reference evidence="3" key="1">
    <citation type="submission" date="2023-02" db="EMBL/GenBank/DDBJ databases">
        <authorList>
            <person name="Palmer J.M."/>
        </authorList>
    </citation>
    <scope>NUCLEOTIDE SEQUENCE</scope>
    <source>
        <strain evidence="3">FW57</strain>
    </source>
</reference>
<dbReference type="Pfam" id="PF13602">
    <property type="entry name" value="ADH_zinc_N_2"/>
    <property type="match status" value="1"/>
</dbReference>
<proteinExistence type="predicted"/>
<name>A0AAD4F0W4_9PEZI</name>
<evidence type="ECO:0000256" key="1">
    <source>
        <dbReference type="SAM" id="MobiDB-lite"/>
    </source>
</evidence>
<evidence type="ECO:0000313" key="4">
    <source>
        <dbReference type="Proteomes" id="UP001197093"/>
    </source>
</evidence>
<dbReference type="InterPro" id="IPR052585">
    <property type="entry name" value="Lipid_raft_assoc_Zn_ADH"/>
</dbReference>
<feature type="region of interest" description="Disordered" evidence="1">
    <location>
        <begin position="1"/>
        <end position="20"/>
    </location>
</feature>
<keyword evidence="4" id="KW-1185">Reference proteome</keyword>
<protein>
    <recommendedName>
        <fullName evidence="2">Enoyl reductase (ER) domain-containing protein</fullName>
    </recommendedName>
</protein>
<dbReference type="SMART" id="SM00829">
    <property type="entry name" value="PKS_ER"/>
    <property type="match status" value="1"/>
</dbReference>
<accession>A0AAD4F0W4</accession>
<evidence type="ECO:0000313" key="3">
    <source>
        <dbReference type="EMBL" id="KAG7291268.1"/>
    </source>
</evidence>
<dbReference type="Gene3D" id="3.40.50.720">
    <property type="entry name" value="NAD(P)-binding Rossmann-like Domain"/>
    <property type="match status" value="1"/>
</dbReference>
<gene>
    <name evidence="3" type="ORF">NEMBOFW57_001280</name>
</gene>
<dbReference type="PANTHER" id="PTHR43482:SF1">
    <property type="entry name" value="PROTEIN AST1-RELATED"/>
    <property type="match status" value="1"/>
</dbReference>
<dbReference type="Gene3D" id="3.90.180.10">
    <property type="entry name" value="Medium-chain alcohol dehydrogenases, catalytic domain"/>
    <property type="match status" value="2"/>
</dbReference>
<dbReference type="SUPFAM" id="SSF50129">
    <property type="entry name" value="GroES-like"/>
    <property type="match status" value="1"/>
</dbReference>
<dbReference type="Proteomes" id="UP001197093">
    <property type="component" value="Unassembled WGS sequence"/>
</dbReference>
<dbReference type="GO" id="GO:0016491">
    <property type="term" value="F:oxidoreductase activity"/>
    <property type="evidence" value="ECO:0007669"/>
    <property type="project" value="InterPro"/>
</dbReference>
<dbReference type="InterPro" id="IPR011032">
    <property type="entry name" value="GroES-like_sf"/>
</dbReference>
<dbReference type="InterPro" id="IPR020843">
    <property type="entry name" value="ER"/>
</dbReference>
<sequence>MPQPPTTTTATNPSSSSLPSAMKAYTQTSFTTPRAALTFHPAHPLPDFPTPSTSPTALLLRVTHAALNPADLAILRFLPPFLTRPLRGGGRSSPVPGLDFAGVIVAVGDAVPKERGLAVGDRVVDYREHDPLEEHLAQRFGENEKQFDAILDCVGSQALFSKSPGYLKPGSKFVTIVGGWSQGVVPFIRNKMRPTFLGGTPRSYHLFLLSASGKIASQVAQWVELGVIKEALIDSEFPMERVVEAYEKLATGRAKGKIVIEVGASSDPLRQ</sequence>
<comment type="caution">
    <text evidence="3">The sequence shown here is derived from an EMBL/GenBank/DDBJ whole genome shotgun (WGS) entry which is preliminary data.</text>
</comment>
<dbReference type="AlphaFoldDB" id="A0AAD4F0W4"/>
<organism evidence="3 4">
    <name type="scientific">Staphylotrichum longicolle</name>
    <dbReference type="NCBI Taxonomy" id="669026"/>
    <lineage>
        <taxon>Eukaryota</taxon>
        <taxon>Fungi</taxon>
        <taxon>Dikarya</taxon>
        <taxon>Ascomycota</taxon>
        <taxon>Pezizomycotina</taxon>
        <taxon>Sordariomycetes</taxon>
        <taxon>Sordariomycetidae</taxon>
        <taxon>Sordariales</taxon>
        <taxon>Chaetomiaceae</taxon>
        <taxon>Staphylotrichum</taxon>
    </lineage>
</organism>
<evidence type="ECO:0000259" key="2">
    <source>
        <dbReference type="SMART" id="SM00829"/>
    </source>
</evidence>
<dbReference type="EMBL" id="JAHCVI010000001">
    <property type="protein sequence ID" value="KAG7291268.1"/>
    <property type="molecule type" value="Genomic_DNA"/>
</dbReference>
<feature type="domain" description="Enoyl reductase (ER)" evidence="2">
    <location>
        <begin position="32"/>
        <end position="260"/>
    </location>
</feature>
<dbReference type="PANTHER" id="PTHR43482">
    <property type="entry name" value="PROTEIN AST1-RELATED"/>
    <property type="match status" value="1"/>
</dbReference>